<comment type="caution">
    <text evidence="2">The sequence shown here is derived from an EMBL/GenBank/DDBJ whole genome shotgun (WGS) entry which is preliminary data.</text>
</comment>
<proteinExistence type="predicted"/>
<feature type="region of interest" description="Disordered" evidence="1">
    <location>
        <begin position="1"/>
        <end position="64"/>
    </location>
</feature>
<keyword evidence="3" id="KW-1185">Reference proteome</keyword>
<name>A0A401PH59_SCYTO</name>
<evidence type="ECO:0000313" key="2">
    <source>
        <dbReference type="EMBL" id="GCB72462.1"/>
    </source>
</evidence>
<feature type="compositionally biased region" description="Low complexity" evidence="1">
    <location>
        <begin position="38"/>
        <end position="53"/>
    </location>
</feature>
<accession>A0A401PH59</accession>
<sequence length="97" mass="10522">MGPVSYMLQEQGQESNRHVDDLCSRTPASADPQKDEPALLLPSTSPLAPVSPSQVQDPQDAERLDAEFSDSNCDMEMQLAATAVDQVSDTNLTECKQ</sequence>
<dbReference type="EMBL" id="BFAA01000473">
    <property type="protein sequence ID" value="GCB72462.1"/>
    <property type="molecule type" value="Genomic_DNA"/>
</dbReference>
<protein>
    <submittedName>
        <fullName evidence="2">Uncharacterized protein</fullName>
    </submittedName>
</protein>
<dbReference type="Proteomes" id="UP000288216">
    <property type="component" value="Unassembled WGS sequence"/>
</dbReference>
<dbReference type="AlphaFoldDB" id="A0A401PH59"/>
<reference evidence="2 3" key="1">
    <citation type="journal article" date="2018" name="Nat. Ecol. Evol.">
        <title>Shark genomes provide insights into elasmobranch evolution and the origin of vertebrates.</title>
        <authorList>
            <person name="Hara Y"/>
            <person name="Yamaguchi K"/>
            <person name="Onimaru K"/>
            <person name="Kadota M"/>
            <person name="Koyanagi M"/>
            <person name="Keeley SD"/>
            <person name="Tatsumi K"/>
            <person name="Tanaka K"/>
            <person name="Motone F"/>
            <person name="Kageyama Y"/>
            <person name="Nozu R"/>
            <person name="Adachi N"/>
            <person name="Nishimura O"/>
            <person name="Nakagawa R"/>
            <person name="Tanegashima C"/>
            <person name="Kiyatake I"/>
            <person name="Matsumoto R"/>
            <person name="Murakumo K"/>
            <person name="Nishida K"/>
            <person name="Terakita A"/>
            <person name="Kuratani S"/>
            <person name="Sato K"/>
            <person name="Hyodo S Kuraku.S."/>
        </authorList>
    </citation>
    <scope>NUCLEOTIDE SEQUENCE [LARGE SCALE GENOMIC DNA]</scope>
</reference>
<evidence type="ECO:0000256" key="1">
    <source>
        <dbReference type="SAM" id="MobiDB-lite"/>
    </source>
</evidence>
<organism evidence="2 3">
    <name type="scientific">Scyliorhinus torazame</name>
    <name type="common">Cloudy catshark</name>
    <name type="synonym">Catulus torazame</name>
    <dbReference type="NCBI Taxonomy" id="75743"/>
    <lineage>
        <taxon>Eukaryota</taxon>
        <taxon>Metazoa</taxon>
        <taxon>Chordata</taxon>
        <taxon>Craniata</taxon>
        <taxon>Vertebrata</taxon>
        <taxon>Chondrichthyes</taxon>
        <taxon>Elasmobranchii</taxon>
        <taxon>Galeomorphii</taxon>
        <taxon>Galeoidea</taxon>
        <taxon>Carcharhiniformes</taxon>
        <taxon>Scyliorhinidae</taxon>
        <taxon>Scyliorhinus</taxon>
    </lineage>
</organism>
<evidence type="ECO:0000313" key="3">
    <source>
        <dbReference type="Proteomes" id="UP000288216"/>
    </source>
</evidence>
<gene>
    <name evidence="2" type="ORF">scyTo_0002008</name>
</gene>